<evidence type="ECO:0000313" key="2">
    <source>
        <dbReference type="Proteomes" id="UP001144978"/>
    </source>
</evidence>
<reference evidence="1" key="1">
    <citation type="submission" date="2022-08" db="EMBL/GenBank/DDBJ databases">
        <title>Genome Sequence of Pycnoporus sanguineus.</title>
        <authorList>
            <person name="Buettner E."/>
        </authorList>
    </citation>
    <scope>NUCLEOTIDE SEQUENCE</scope>
    <source>
        <strain evidence="1">CG-C14</strain>
    </source>
</reference>
<name>A0ACC1Q0G8_9APHY</name>
<sequence>MTDCPDGEMAWTANQERLHQRPASVALHPTAAADHLPLTLHQYLRFGAAVDVNRTVRILPAPRRALLCFTPWDDIIDAPLVDAGPPTEPERSPDGTRRVAAFAWDDSIGRLVLAETDAEVLRVYDFAHEPKLGEGSSREMMLGLGTKEDVV</sequence>
<proteinExistence type="predicted"/>
<accession>A0ACC1Q0G8</accession>
<gene>
    <name evidence="1" type="ORF">NUW54_g4630</name>
</gene>
<keyword evidence="2" id="KW-1185">Reference proteome</keyword>
<dbReference type="Proteomes" id="UP001144978">
    <property type="component" value="Unassembled WGS sequence"/>
</dbReference>
<comment type="caution">
    <text evidence="1">The sequence shown here is derived from an EMBL/GenBank/DDBJ whole genome shotgun (WGS) entry which is preliminary data.</text>
</comment>
<organism evidence="1 2">
    <name type="scientific">Trametes sanguinea</name>
    <dbReference type="NCBI Taxonomy" id="158606"/>
    <lineage>
        <taxon>Eukaryota</taxon>
        <taxon>Fungi</taxon>
        <taxon>Dikarya</taxon>
        <taxon>Basidiomycota</taxon>
        <taxon>Agaricomycotina</taxon>
        <taxon>Agaricomycetes</taxon>
        <taxon>Polyporales</taxon>
        <taxon>Polyporaceae</taxon>
        <taxon>Trametes</taxon>
    </lineage>
</organism>
<dbReference type="EMBL" id="JANSHE010001071">
    <property type="protein sequence ID" value="KAJ3004822.1"/>
    <property type="molecule type" value="Genomic_DNA"/>
</dbReference>
<evidence type="ECO:0000313" key="1">
    <source>
        <dbReference type="EMBL" id="KAJ3004822.1"/>
    </source>
</evidence>
<protein>
    <submittedName>
        <fullName evidence="1">Uncharacterized protein</fullName>
    </submittedName>
</protein>